<feature type="non-terminal residue" evidence="2">
    <location>
        <position position="80"/>
    </location>
</feature>
<evidence type="ECO:0000313" key="2">
    <source>
        <dbReference type="EMBL" id="CAE7686134.1"/>
    </source>
</evidence>
<evidence type="ECO:0000256" key="1">
    <source>
        <dbReference type="SAM" id="Phobius"/>
    </source>
</evidence>
<keyword evidence="1" id="KW-0472">Membrane</keyword>
<protein>
    <submittedName>
        <fullName evidence="2">Uncharacterized protein</fullName>
    </submittedName>
</protein>
<accession>A0A812WJQ5</accession>
<name>A0A812WJQ5_SYMPI</name>
<reference evidence="2" key="1">
    <citation type="submission" date="2021-02" db="EMBL/GenBank/DDBJ databases">
        <authorList>
            <person name="Dougan E. K."/>
            <person name="Rhodes N."/>
            <person name="Thang M."/>
            <person name="Chan C."/>
        </authorList>
    </citation>
    <scope>NUCLEOTIDE SEQUENCE</scope>
</reference>
<dbReference type="OrthoDB" id="419598at2759"/>
<comment type="caution">
    <text evidence="2">The sequence shown here is derived from an EMBL/GenBank/DDBJ whole genome shotgun (WGS) entry which is preliminary data.</text>
</comment>
<feature type="transmembrane region" description="Helical" evidence="1">
    <location>
        <begin position="55"/>
        <end position="76"/>
    </location>
</feature>
<dbReference type="EMBL" id="CAJNIZ010044360">
    <property type="protein sequence ID" value="CAE7686134.1"/>
    <property type="molecule type" value="Genomic_DNA"/>
</dbReference>
<keyword evidence="1" id="KW-0812">Transmembrane</keyword>
<keyword evidence="1" id="KW-1133">Transmembrane helix</keyword>
<dbReference type="AlphaFoldDB" id="A0A812WJQ5"/>
<evidence type="ECO:0000313" key="3">
    <source>
        <dbReference type="Proteomes" id="UP000649617"/>
    </source>
</evidence>
<gene>
    <name evidence="2" type="ORF">SPIL2461_LOCUS19194</name>
</gene>
<dbReference type="Proteomes" id="UP000649617">
    <property type="component" value="Unassembled WGS sequence"/>
</dbReference>
<sequence length="80" mass="8297">ELCVRSLAYPNAARATLVAMTTPGAGPRSWDPLLEKVAPDRRSFPGPELLGEHYAAVRTALGGGVLLGVSAAALLARSLQ</sequence>
<proteinExistence type="predicted"/>
<organism evidence="2 3">
    <name type="scientific">Symbiodinium pilosum</name>
    <name type="common">Dinoflagellate</name>
    <dbReference type="NCBI Taxonomy" id="2952"/>
    <lineage>
        <taxon>Eukaryota</taxon>
        <taxon>Sar</taxon>
        <taxon>Alveolata</taxon>
        <taxon>Dinophyceae</taxon>
        <taxon>Suessiales</taxon>
        <taxon>Symbiodiniaceae</taxon>
        <taxon>Symbiodinium</taxon>
    </lineage>
</organism>
<keyword evidence="3" id="KW-1185">Reference proteome</keyword>